<protein>
    <submittedName>
        <fullName evidence="2">Uncharacterized protein</fullName>
    </submittedName>
</protein>
<accession>A0A251VBI5</accession>
<dbReference type="EMBL" id="MNCJ02000318">
    <property type="protein sequence ID" value="KAF5816631.1"/>
    <property type="molecule type" value="Genomic_DNA"/>
</dbReference>
<keyword evidence="3" id="KW-1185">Reference proteome</keyword>
<dbReference type="Proteomes" id="UP000215914">
    <property type="component" value="Chromosome 3"/>
</dbReference>
<evidence type="ECO:0000313" key="3">
    <source>
        <dbReference type="Proteomes" id="UP000215914"/>
    </source>
</evidence>
<gene>
    <name evidence="2" type="ORF">HannXRQ_Chr03g0092301</name>
    <name evidence="1" type="ORF">HanXRQr2_Chr03g0136371</name>
</gene>
<name>A0A251VBI5_HELAN</name>
<evidence type="ECO:0000313" key="2">
    <source>
        <dbReference type="EMBL" id="OTG32960.1"/>
    </source>
</evidence>
<reference evidence="1" key="3">
    <citation type="submission" date="2020-06" db="EMBL/GenBank/DDBJ databases">
        <title>Helianthus annuus Genome sequencing and assembly Release 2.</title>
        <authorList>
            <person name="Gouzy J."/>
            <person name="Langlade N."/>
            <person name="Munos S."/>
        </authorList>
    </citation>
    <scope>NUCLEOTIDE SEQUENCE</scope>
    <source>
        <tissue evidence="1">Leaves</tissue>
    </source>
</reference>
<reference evidence="1 3" key="1">
    <citation type="journal article" date="2017" name="Nature">
        <title>The sunflower genome provides insights into oil metabolism, flowering and Asterid evolution.</title>
        <authorList>
            <person name="Badouin H."/>
            <person name="Gouzy J."/>
            <person name="Grassa C.J."/>
            <person name="Murat F."/>
            <person name="Staton S.E."/>
            <person name="Cottret L."/>
            <person name="Lelandais-Briere C."/>
            <person name="Owens G.L."/>
            <person name="Carrere S."/>
            <person name="Mayjonade B."/>
            <person name="Legrand L."/>
            <person name="Gill N."/>
            <person name="Kane N.C."/>
            <person name="Bowers J.E."/>
            <person name="Hubner S."/>
            <person name="Bellec A."/>
            <person name="Berard A."/>
            <person name="Berges H."/>
            <person name="Blanchet N."/>
            <person name="Boniface M.C."/>
            <person name="Brunel D."/>
            <person name="Catrice O."/>
            <person name="Chaidir N."/>
            <person name="Claudel C."/>
            <person name="Donnadieu C."/>
            <person name="Faraut T."/>
            <person name="Fievet G."/>
            <person name="Helmstetter N."/>
            <person name="King M."/>
            <person name="Knapp S.J."/>
            <person name="Lai Z."/>
            <person name="Le Paslier M.C."/>
            <person name="Lippi Y."/>
            <person name="Lorenzon L."/>
            <person name="Mandel J.R."/>
            <person name="Marage G."/>
            <person name="Marchand G."/>
            <person name="Marquand E."/>
            <person name="Bret-Mestries E."/>
            <person name="Morien E."/>
            <person name="Nambeesan S."/>
            <person name="Nguyen T."/>
            <person name="Pegot-Espagnet P."/>
            <person name="Pouilly N."/>
            <person name="Raftis F."/>
            <person name="Sallet E."/>
            <person name="Schiex T."/>
            <person name="Thomas J."/>
            <person name="Vandecasteele C."/>
            <person name="Vares D."/>
            <person name="Vear F."/>
            <person name="Vautrin S."/>
            <person name="Crespi M."/>
            <person name="Mangin B."/>
            <person name="Burke J.M."/>
            <person name="Salse J."/>
            <person name="Munos S."/>
            <person name="Vincourt P."/>
            <person name="Rieseberg L.H."/>
            <person name="Langlade N.B."/>
        </authorList>
    </citation>
    <scope>NUCLEOTIDE SEQUENCE [LARGE SCALE GENOMIC DNA]</scope>
    <source>
        <strain evidence="3">cv. SF193</strain>
        <tissue evidence="1">Leaves</tissue>
    </source>
</reference>
<dbReference type="InParanoid" id="A0A251VBI5"/>
<organism evidence="2 3">
    <name type="scientific">Helianthus annuus</name>
    <name type="common">Common sunflower</name>
    <dbReference type="NCBI Taxonomy" id="4232"/>
    <lineage>
        <taxon>Eukaryota</taxon>
        <taxon>Viridiplantae</taxon>
        <taxon>Streptophyta</taxon>
        <taxon>Embryophyta</taxon>
        <taxon>Tracheophyta</taxon>
        <taxon>Spermatophyta</taxon>
        <taxon>Magnoliopsida</taxon>
        <taxon>eudicotyledons</taxon>
        <taxon>Gunneridae</taxon>
        <taxon>Pentapetalae</taxon>
        <taxon>asterids</taxon>
        <taxon>campanulids</taxon>
        <taxon>Asterales</taxon>
        <taxon>Asteraceae</taxon>
        <taxon>Asteroideae</taxon>
        <taxon>Heliantheae alliance</taxon>
        <taxon>Heliantheae</taxon>
        <taxon>Helianthus</taxon>
    </lineage>
</organism>
<reference evidence="2" key="2">
    <citation type="submission" date="2017-02" db="EMBL/GenBank/DDBJ databases">
        <title>Sunflower complete genome.</title>
        <authorList>
            <person name="Langlade N."/>
            <person name="Munos S."/>
        </authorList>
    </citation>
    <scope>NUCLEOTIDE SEQUENCE [LARGE SCALE GENOMIC DNA]</scope>
    <source>
        <tissue evidence="2">Leaves</tissue>
    </source>
</reference>
<dbReference type="AlphaFoldDB" id="A0A251VBI5"/>
<sequence>MELQVRLLGVRHVYEPPGAPVAPIDDLGSVPEKDKRLPLYKEGKRYDEEFTPTENIPTITNLSE</sequence>
<dbReference type="EMBL" id="CM007892">
    <property type="protein sequence ID" value="OTG32960.1"/>
    <property type="molecule type" value="Genomic_DNA"/>
</dbReference>
<proteinExistence type="predicted"/>
<dbReference type="Gramene" id="mRNA:HanXRQr2_Chr03g0136371">
    <property type="protein sequence ID" value="mRNA:HanXRQr2_Chr03g0136371"/>
    <property type="gene ID" value="HanXRQr2_Chr03g0136371"/>
</dbReference>
<evidence type="ECO:0000313" key="1">
    <source>
        <dbReference type="EMBL" id="KAF5816631.1"/>
    </source>
</evidence>